<dbReference type="EMBL" id="KP638412">
    <property type="protein sequence ID" value="AKC01930.1"/>
    <property type="molecule type" value="Genomic_RNA"/>
</dbReference>
<dbReference type="GeneID" id="40525374"/>
<evidence type="ECO:0000313" key="2">
    <source>
        <dbReference type="Proteomes" id="UP000172887"/>
    </source>
</evidence>
<sequence length="203" mass="23473">MDRSKSINFQSFMMNTRPPTDMISVSNAMIRMGDRANQKWAIDDRLYFAIRKMNPVFVHDNQIPTKYDYSILQIQTRLIATLRETLLFLVFSYYLREYQDKNGVVSFYPVAMKDMRPIVNELKRRVNNSYDMTLNMAYRTSVVNAVSAPDAFDSLAAMLAVTSAELQKTARLCPELLNVFGKMSFIIVSGPERPSIISWKRQL</sequence>
<dbReference type="KEGG" id="vg:40525374"/>
<reference evidence="1 2" key="1">
    <citation type="journal article" date="2015" name="Genome Announc.">
        <title>Near-Full-Length Genome Sequence of a Novel Reovirus from the Chinese Mitten Crab, Eriocheir sinensis.</title>
        <authorList>
            <person name="Shen H."/>
            <person name="Ma Y."/>
            <person name="Hu Y."/>
        </authorList>
    </citation>
    <scope>NUCLEOTIDE SEQUENCE [LARGE SCALE GENOMIC DNA]</scope>
    <source>
        <strain evidence="1 2">WX-2012</strain>
    </source>
</reference>
<name>A0A0E3T6N5_ESRV</name>
<evidence type="ECO:0000313" key="1">
    <source>
        <dbReference type="EMBL" id="AKC01930.1"/>
    </source>
</evidence>
<organism evidence="1 2">
    <name type="scientific">Eriocheir sinensis reovirus</name>
    <name type="common">EsRV</name>
    <dbReference type="NCBI Taxonomy" id="273810"/>
    <lineage>
        <taxon>Viruses</taxon>
        <taxon>Riboviria</taxon>
        <taxon>Orthornavirae</taxon>
        <taxon>Duplornaviricota</taxon>
        <taxon>Resentoviricetes</taxon>
        <taxon>Reovirales</taxon>
        <taxon>Sedoreoviridae</taxon>
        <taxon>Cardoreovirus</taxon>
        <taxon>Cardoreovirus eriocheiris</taxon>
    </lineage>
</organism>
<keyword evidence="2" id="KW-1185">Reference proteome</keyword>
<protein>
    <submittedName>
        <fullName evidence="1">VP11</fullName>
    </submittedName>
</protein>
<dbReference type="RefSeq" id="YP_009665176.1">
    <property type="nucleotide sequence ID" value="NC_043191.1"/>
</dbReference>
<accession>A0A0E3T6N5</accession>
<organismHost>
    <name type="scientific">Eriocheir sinensis</name>
    <name type="common">Chinese mitten crab</name>
    <dbReference type="NCBI Taxonomy" id="95602"/>
</organismHost>
<dbReference type="Proteomes" id="UP000172887">
    <property type="component" value="Genome"/>
</dbReference>
<proteinExistence type="predicted"/>